<accession>A0A7D8UJ00</accession>
<feature type="compositionally biased region" description="Polar residues" evidence="2">
    <location>
        <begin position="11"/>
        <end position="29"/>
    </location>
</feature>
<feature type="region of interest" description="Disordered" evidence="2">
    <location>
        <begin position="1"/>
        <end position="30"/>
    </location>
</feature>
<dbReference type="InterPro" id="IPR018253">
    <property type="entry name" value="DnaJ_domain_CS"/>
</dbReference>
<keyword evidence="1" id="KW-0175">Coiled coil</keyword>
<organism evidence="4 5">
    <name type="scientific">Lachnellula cervina</name>
    <dbReference type="NCBI Taxonomy" id="1316786"/>
    <lineage>
        <taxon>Eukaryota</taxon>
        <taxon>Fungi</taxon>
        <taxon>Dikarya</taxon>
        <taxon>Ascomycota</taxon>
        <taxon>Pezizomycotina</taxon>
        <taxon>Leotiomycetes</taxon>
        <taxon>Helotiales</taxon>
        <taxon>Lachnaceae</taxon>
        <taxon>Lachnellula</taxon>
    </lineage>
</organism>
<dbReference type="SMART" id="SM00271">
    <property type="entry name" value="DnaJ"/>
    <property type="match status" value="1"/>
</dbReference>
<dbReference type="GO" id="GO:0005737">
    <property type="term" value="C:cytoplasm"/>
    <property type="evidence" value="ECO:0007669"/>
    <property type="project" value="TreeGrafter"/>
</dbReference>
<feature type="coiled-coil region" evidence="1">
    <location>
        <begin position="302"/>
        <end position="336"/>
    </location>
</feature>
<dbReference type="PROSITE" id="PS50076">
    <property type="entry name" value="DNAJ_2"/>
    <property type="match status" value="1"/>
</dbReference>
<gene>
    <name evidence="4" type="primary">dnaJ_2</name>
    <name evidence="4" type="ORF">LCER1_G008889</name>
</gene>
<evidence type="ECO:0000313" key="4">
    <source>
        <dbReference type="EMBL" id="TVY44964.1"/>
    </source>
</evidence>
<sequence>MPSFGSHGKRSATSPALTTNRQTQQQGSSIRAFRERIFRGMAPVLITEDYYMILEVEQTATTEIVTRSYKRLALKLHPDRNTKHDATAAFQLLRTAYETLMDESKRQAYDLIYPSIKRNHPFTQTTQASRPPPASSPQSGTPREAAQIAALQKSKQDRRARWWTKKNTFDSSIFELQRDTRRLENEIQSLHSIVAAEAAEEARKNSWGTWLLSPIYKKAEDSEDEKARKDIKRQERRIEKDMKERRLRLKKADLWDEERRLNEAKEEVDAADVADNRKIQLIQYRMREREMRERQERERVERERTERIWKQEQEQREKQEREVAEAQRKWLAEERAAMRKRQEDQARKWQETFHDDQYPFTAEHNTYQASRILCGHNGWWLKVQGYTACPECHTIWSYLLQCPGCEMRACPKCQSTIRPRGNGRARAPPRVRTPREDYSYDDIGLGW</sequence>
<evidence type="ECO:0000256" key="1">
    <source>
        <dbReference type="SAM" id="Coils"/>
    </source>
</evidence>
<dbReference type="Gene3D" id="1.10.287.110">
    <property type="entry name" value="DnaJ domain"/>
    <property type="match status" value="1"/>
</dbReference>
<dbReference type="Proteomes" id="UP000481288">
    <property type="component" value="Unassembled WGS sequence"/>
</dbReference>
<protein>
    <submittedName>
        <fullName evidence="4">Chaperone protein DnaJ</fullName>
    </submittedName>
</protein>
<feature type="region of interest" description="Disordered" evidence="2">
    <location>
        <begin position="122"/>
        <end position="157"/>
    </location>
</feature>
<dbReference type="AlphaFoldDB" id="A0A7D8UJ00"/>
<reference evidence="4 5" key="1">
    <citation type="submission" date="2018-05" db="EMBL/GenBank/DDBJ databases">
        <title>Whole genome sequencing for identification of molecular markers to develop diagnostic detection tools for the regulated plant pathogen Lachnellula willkommii.</title>
        <authorList>
            <person name="Giroux E."/>
            <person name="Bilodeau G."/>
        </authorList>
    </citation>
    <scope>NUCLEOTIDE SEQUENCE [LARGE SCALE GENOMIC DNA]</scope>
    <source>
        <strain evidence="4 5">CBS 625.97</strain>
    </source>
</reference>
<feature type="coiled-coil region" evidence="1">
    <location>
        <begin position="224"/>
        <end position="274"/>
    </location>
</feature>
<dbReference type="PANTHER" id="PTHR43096:SF10">
    <property type="entry name" value="CHAPERONE PROTEIN DNAJ A6, CHLOROPLASTIC"/>
    <property type="match status" value="1"/>
</dbReference>
<evidence type="ECO:0000256" key="2">
    <source>
        <dbReference type="SAM" id="MobiDB-lite"/>
    </source>
</evidence>
<name>A0A7D8UJ00_9HELO</name>
<dbReference type="SUPFAM" id="SSF46565">
    <property type="entry name" value="Chaperone J-domain"/>
    <property type="match status" value="1"/>
</dbReference>
<dbReference type="PROSITE" id="PS00636">
    <property type="entry name" value="DNAJ_1"/>
    <property type="match status" value="1"/>
</dbReference>
<dbReference type="EMBL" id="QGMG01001704">
    <property type="protein sequence ID" value="TVY44964.1"/>
    <property type="molecule type" value="Genomic_DNA"/>
</dbReference>
<dbReference type="PANTHER" id="PTHR43096">
    <property type="entry name" value="DNAJ HOMOLOG 1, MITOCHONDRIAL-RELATED"/>
    <property type="match status" value="1"/>
</dbReference>
<evidence type="ECO:0000259" key="3">
    <source>
        <dbReference type="PROSITE" id="PS50076"/>
    </source>
</evidence>
<dbReference type="CDD" id="cd06257">
    <property type="entry name" value="DnaJ"/>
    <property type="match status" value="1"/>
</dbReference>
<evidence type="ECO:0000313" key="5">
    <source>
        <dbReference type="Proteomes" id="UP000481288"/>
    </source>
</evidence>
<dbReference type="GO" id="GO:0051082">
    <property type="term" value="F:unfolded protein binding"/>
    <property type="evidence" value="ECO:0007669"/>
    <property type="project" value="TreeGrafter"/>
</dbReference>
<keyword evidence="5" id="KW-1185">Reference proteome</keyword>
<proteinExistence type="predicted"/>
<feature type="domain" description="J" evidence="3">
    <location>
        <begin position="49"/>
        <end position="113"/>
    </location>
</feature>
<dbReference type="GO" id="GO:0042026">
    <property type="term" value="P:protein refolding"/>
    <property type="evidence" value="ECO:0007669"/>
    <property type="project" value="TreeGrafter"/>
</dbReference>
<dbReference type="PRINTS" id="PR00625">
    <property type="entry name" value="JDOMAIN"/>
</dbReference>
<dbReference type="InterPro" id="IPR036869">
    <property type="entry name" value="J_dom_sf"/>
</dbReference>
<comment type="caution">
    <text evidence="4">The sequence shown here is derived from an EMBL/GenBank/DDBJ whole genome shotgun (WGS) entry which is preliminary data.</text>
</comment>
<dbReference type="InterPro" id="IPR001623">
    <property type="entry name" value="DnaJ_domain"/>
</dbReference>
<dbReference type="OrthoDB" id="442087at2759"/>
<dbReference type="Pfam" id="PF00226">
    <property type="entry name" value="DnaJ"/>
    <property type="match status" value="1"/>
</dbReference>